<evidence type="ECO:0000256" key="1">
    <source>
        <dbReference type="ARBA" id="ARBA00006889"/>
    </source>
</evidence>
<dbReference type="AlphaFoldDB" id="B8KRW6"/>
<dbReference type="GO" id="GO:0009279">
    <property type="term" value="C:cell outer membrane"/>
    <property type="evidence" value="ECO:0007669"/>
    <property type="project" value="UniProtKB-SubCell"/>
</dbReference>
<dbReference type="InterPro" id="IPR047202">
    <property type="entry name" value="Lipocalin_Blc-like_dom"/>
</dbReference>
<dbReference type="GO" id="GO:0006950">
    <property type="term" value="P:response to stress"/>
    <property type="evidence" value="ECO:0007669"/>
    <property type="project" value="UniProtKB-ARBA"/>
</dbReference>
<reference evidence="6" key="1">
    <citation type="journal article" date="2013" name="BMC Microbiol.">
        <title>Taxonomy and evolution of bacteriochlorophyll a-containing members of the OM60/NOR5 clade of marine gammaproteobacteria: description of Luminiphilus syltensis gen. nov., sp. nov., reclassification of Haliea rubra as Pseudohaliea rubra gen. nov., comb. nov., and emendation of Chromatocurvus halotolerans.</title>
        <authorList>
            <person name="Spring S."/>
            <person name="Riedel T."/>
            <person name="Sproer C."/>
            <person name="Yan S."/>
            <person name="Harder J."/>
            <person name="Fuchs B.M."/>
        </authorList>
    </citation>
    <scope>NUCLEOTIDE SEQUENCE [LARGE SCALE GENOMIC DNA]</scope>
    <source>
        <strain evidence="6">NOR51-B</strain>
    </source>
</reference>
<gene>
    <name evidence="5" type="ORF">NOR51B_693</name>
</gene>
<proteinExistence type="inferred from homology"/>
<protein>
    <recommendedName>
        <fullName evidence="2">Outer membrane lipoprotein Blc</fullName>
    </recommendedName>
</protein>
<comment type="similarity">
    <text evidence="1 2">Belongs to the calycin superfamily. Lipocalin family.</text>
</comment>
<dbReference type="Pfam" id="PF08212">
    <property type="entry name" value="Lipocalin_2"/>
    <property type="match status" value="1"/>
</dbReference>
<evidence type="ECO:0000256" key="3">
    <source>
        <dbReference type="PIRSR" id="PIRSR036893-52"/>
    </source>
</evidence>
<feature type="domain" description="Lipocalin/cytosolic fatty-acid binding" evidence="4">
    <location>
        <begin position="26"/>
        <end position="162"/>
    </location>
</feature>
<dbReference type="SUPFAM" id="SSF50814">
    <property type="entry name" value="Lipocalins"/>
    <property type="match status" value="1"/>
</dbReference>
<dbReference type="InterPro" id="IPR022271">
    <property type="entry name" value="Lipocalin_ApoD"/>
</dbReference>
<evidence type="ECO:0000256" key="2">
    <source>
        <dbReference type="PIRNR" id="PIRNR036893"/>
    </source>
</evidence>
<comment type="function">
    <text evidence="2">Involved in the storage or transport of lipids necessary for membrane maintenance under stressful conditions. Displays a binding preference for lysophospholipids.</text>
</comment>
<dbReference type="InterPro" id="IPR000566">
    <property type="entry name" value="Lipocln_cytosolic_FA-bd_dom"/>
</dbReference>
<comment type="subcellular location">
    <subcellularLocation>
        <location evidence="2">Cell outer membrane</location>
    </subcellularLocation>
</comment>
<dbReference type="EMBL" id="DS999411">
    <property type="protein sequence ID" value="EED34754.1"/>
    <property type="molecule type" value="Genomic_DNA"/>
</dbReference>
<keyword evidence="2" id="KW-0998">Cell outer membrane</keyword>
<dbReference type="GO" id="GO:0008289">
    <property type="term" value="F:lipid binding"/>
    <property type="evidence" value="ECO:0007669"/>
    <property type="project" value="UniProtKB-UniRule"/>
</dbReference>
<dbReference type="InterPro" id="IPR002446">
    <property type="entry name" value="Lipocalin_bac"/>
</dbReference>
<dbReference type="Gene3D" id="2.40.128.20">
    <property type="match status" value="1"/>
</dbReference>
<evidence type="ECO:0000259" key="4">
    <source>
        <dbReference type="Pfam" id="PF08212"/>
    </source>
</evidence>
<dbReference type="PROSITE" id="PS00213">
    <property type="entry name" value="LIPOCALIN"/>
    <property type="match status" value="1"/>
</dbReference>
<dbReference type="HOGENOM" id="CLU_068449_3_0_6"/>
<keyword evidence="2" id="KW-0472">Membrane</keyword>
<keyword evidence="6" id="KW-1185">Reference proteome</keyword>
<sequence length="179" mass="20096">MLLGLVLIGCTGMPEGIQPVTGFEQSRYLGTWHEIARLDHSFERGLSAVTASYSLKDNGEIRVINRGFDAESESWKEAEGRAQFVDNPTVAHLKVSFFGPFFGSYVVFELGEEYDYAFISGYNTSYAWLLARTPQVSDEIKQRFERRLGELGFSTDELIWPETQLPDETPPGIEASAAR</sequence>
<dbReference type="PANTHER" id="PTHR10612">
    <property type="entry name" value="APOLIPOPROTEIN D"/>
    <property type="match status" value="1"/>
</dbReference>
<evidence type="ECO:0000313" key="6">
    <source>
        <dbReference type="Proteomes" id="UP000004699"/>
    </source>
</evidence>
<comment type="subunit">
    <text evidence="2">Homodimer.</text>
</comment>
<dbReference type="InterPro" id="IPR022272">
    <property type="entry name" value="Lipocalin_CS"/>
</dbReference>
<feature type="lipid moiety-binding region" description="S-diacylglycerol cysteine" evidence="3">
    <location>
        <position position="10"/>
    </location>
</feature>
<dbReference type="CDD" id="cd19438">
    <property type="entry name" value="lipocalin_Blc-like"/>
    <property type="match status" value="1"/>
</dbReference>
<dbReference type="PRINTS" id="PR01171">
    <property type="entry name" value="BCTLIPOCALIN"/>
</dbReference>
<dbReference type="Proteomes" id="UP000004699">
    <property type="component" value="Unassembled WGS sequence"/>
</dbReference>
<dbReference type="PIRSF" id="PIRSF036893">
    <property type="entry name" value="Lipocalin_ApoD"/>
    <property type="match status" value="1"/>
</dbReference>
<dbReference type="PANTHER" id="PTHR10612:SF34">
    <property type="entry name" value="APOLIPOPROTEIN D"/>
    <property type="match status" value="1"/>
</dbReference>
<organism evidence="5 6">
    <name type="scientific">Luminiphilus syltensis NOR5-1B</name>
    <dbReference type="NCBI Taxonomy" id="565045"/>
    <lineage>
        <taxon>Bacteria</taxon>
        <taxon>Pseudomonadati</taxon>
        <taxon>Pseudomonadota</taxon>
        <taxon>Gammaproteobacteria</taxon>
        <taxon>Cellvibrionales</taxon>
        <taxon>Halieaceae</taxon>
        <taxon>Luminiphilus</taxon>
    </lineage>
</organism>
<dbReference type="eggNOG" id="COG3040">
    <property type="taxonomic scope" value="Bacteria"/>
</dbReference>
<keyword evidence="2 3" id="KW-0449">Lipoprotein</keyword>
<keyword evidence="2" id="KW-0446">Lipid-binding</keyword>
<accession>B8KRW6</accession>
<dbReference type="STRING" id="565045.NOR51B_693"/>
<name>B8KRW6_9GAMM</name>
<dbReference type="InterPro" id="IPR012674">
    <property type="entry name" value="Calycin"/>
</dbReference>
<keyword evidence="3" id="KW-0564">Palmitate</keyword>
<evidence type="ECO:0000313" key="5">
    <source>
        <dbReference type="EMBL" id="EED34754.1"/>
    </source>
</evidence>
<feature type="lipid moiety-binding region" description="N-palmitoyl cysteine" evidence="3">
    <location>
        <position position="10"/>
    </location>
</feature>